<dbReference type="GO" id="GO:0008483">
    <property type="term" value="F:transaminase activity"/>
    <property type="evidence" value="ECO:0007669"/>
    <property type="project" value="UniProtKB-KW"/>
</dbReference>
<dbReference type="Proteomes" id="UP001219518">
    <property type="component" value="Unassembled WGS sequence"/>
</dbReference>
<name>A0AAE1I181_9NEOP</name>
<dbReference type="Pfam" id="PF04500">
    <property type="entry name" value="FLYWCH"/>
    <property type="match status" value="1"/>
</dbReference>
<keyword evidence="3" id="KW-0862">Zinc</keyword>
<dbReference type="Gene3D" id="2.20.25.240">
    <property type="match status" value="1"/>
</dbReference>
<keyword evidence="5" id="KW-0808">Transferase</keyword>
<dbReference type="InterPro" id="IPR007588">
    <property type="entry name" value="Znf_FLYWCH"/>
</dbReference>
<proteinExistence type="predicted"/>
<organism evidence="5 6">
    <name type="scientific">Frankliniella fusca</name>
    <dbReference type="NCBI Taxonomy" id="407009"/>
    <lineage>
        <taxon>Eukaryota</taxon>
        <taxon>Metazoa</taxon>
        <taxon>Ecdysozoa</taxon>
        <taxon>Arthropoda</taxon>
        <taxon>Hexapoda</taxon>
        <taxon>Insecta</taxon>
        <taxon>Pterygota</taxon>
        <taxon>Neoptera</taxon>
        <taxon>Paraneoptera</taxon>
        <taxon>Thysanoptera</taxon>
        <taxon>Terebrantia</taxon>
        <taxon>Thripoidea</taxon>
        <taxon>Thripidae</taxon>
        <taxon>Frankliniella</taxon>
    </lineage>
</organism>
<gene>
    <name evidence="5" type="ORF">KUF71_025558</name>
</gene>
<evidence type="ECO:0000256" key="2">
    <source>
        <dbReference type="ARBA" id="ARBA00022771"/>
    </source>
</evidence>
<dbReference type="AlphaFoldDB" id="A0AAE1I181"/>
<keyword evidence="6" id="KW-1185">Reference proteome</keyword>
<evidence type="ECO:0000256" key="1">
    <source>
        <dbReference type="ARBA" id="ARBA00022723"/>
    </source>
</evidence>
<comment type="caution">
    <text evidence="5">The sequence shown here is derived from an EMBL/GenBank/DDBJ whole genome shotgun (WGS) entry which is preliminary data.</text>
</comment>
<evidence type="ECO:0000313" key="5">
    <source>
        <dbReference type="EMBL" id="KAK3931298.1"/>
    </source>
</evidence>
<feature type="domain" description="FLYWCH-type" evidence="4">
    <location>
        <begin position="2"/>
        <end position="41"/>
    </location>
</feature>
<sequence>MGRKCKIFEGYAFTQKKDREDTNVWTCSKKNCNGRIVFCNGTMTSSSPHISQCVPKSTREQQRNMLRHNAKRKATDDLSSRPLKIARQLLNVQGAQCSELCSKDLDLVRRSIHRERHKSWPEIPKSREELDKFLLAAFEEKSIKTSMGELFLYRSDSGMYMFTCETNLRMMSLCTSLMGDGTFDRAIQHSCQLYTIHGYKDGYHIPLAFFPLNGKSEEL</sequence>
<keyword evidence="1" id="KW-0479">Metal-binding</keyword>
<reference evidence="5" key="1">
    <citation type="submission" date="2021-07" db="EMBL/GenBank/DDBJ databases">
        <authorList>
            <person name="Catto M.A."/>
            <person name="Jacobson A."/>
            <person name="Kennedy G."/>
            <person name="Labadie P."/>
            <person name="Hunt B.G."/>
            <person name="Srinivasan R."/>
        </authorList>
    </citation>
    <scope>NUCLEOTIDE SEQUENCE</scope>
    <source>
        <strain evidence="5">PL_HMW_Pooled</strain>
        <tissue evidence="5">Head</tissue>
    </source>
</reference>
<evidence type="ECO:0000259" key="4">
    <source>
        <dbReference type="Pfam" id="PF04500"/>
    </source>
</evidence>
<reference evidence="5" key="2">
    <citation type="journal article" date="2023" name="BMC Genomics">
        <title>Pest status, molecular evolution, and epigenetic factors derived from the genome assembly of Frankliniella fusca, a thysanopteran phytovirus vector.</title>
        <authorList>
            <person name="Catto M.A."/>
            <person name="Labadie P.E."/>
            <person name="Jacobson A.L."/>
            <person name="Kennedy G.G."/>
            <person name="Srinivasan R."/>
            <person name="Hunt B.G."/>
        </authorList>
    </citation>
    <scope>NUCLEOTIDE SEQUENCE</scope>
    <source>
        <strain evidence="5">PL_HMW_Pooled</strain>
    </source>
</reference>
<evidence type="ECO:0000313" key="6">
    <source>
        <dbReference type="Proteomes" id="UP001219518"/>
    </source>
</evidence>
<protein>
    <submittedName>
        <fullName evidence="5">Aspartate aminotransferase, mitochondrial</fullName>
    </submittedName>
</protein>
<accession>A0AAE1I181</accession>
<keyword evidence="5" id="KW-0032">Aminotransferase</keyword>
<dbReference type="GO" id="GO:0008270">
    <property type="term" value="F:zinc ion binding"/>
    <property type="evidence" value="ECO:0007669"/>
    <property type="project" value="UniProtKB-KW"/>
</dbReference>
<dbReference type="EMBL" id="JAHWGI010001421">
    <property type="protein sequence ID" value="KAK3931298.1"/>
    <property type="molecule type" value="Genomic_DNA"/>
</dbReference>
<keyword evidence="2" id="KW-0863">Zinc-finger</keyword>
<evidence type="ECO:0000256" key="3">
    <source>
        <dbReference type="ARBA" id="ARBA00022833"/>
    </source>
</evidence>